<keyword evidence="2" id="KW-0503">Monooxygenase</keyword>
<dbReference type="InterPro" id="IPR007138">
    <property type="entry name" value="ABM_dom"/>
</dbReference>
<dbReference type="Gene3D" id="3.30.70.100">
    <property type="match status" value="1"/>
</dbReference>
<dbReference type="PROSITE" id="PS51725">
    <property type="entry name" value="ABM"/>
    <property type="match status" value="1"/>
</dbReference>
<reference evidence="2" key="1">
    <citation type="submission" date="2022-07" db="EMBL/GenBank/DDBJ databases">
        <title>Isolation, identification, and degradation of a PFOSA degrading strain from sewage treatment plant.</title>
        <authorList>
            <person name="Zhang L."/>
            <person name="Huo Y."/>
        </authorList>
    </citation>
    <scope>NUCLEOTIDE SEQUENCE</scope>
    <source>
        <strain evidence="2">C1</strain>
    </source>
</reference>
<dbReference type="GO" id="GO:0004497">
    <property type="term" value="F:monooxygenase activity"/>
    <property type="evidence" value="ECO:0007669"/>
    <property type="project" value="UniProtKB-KW"/>
</dbReference>
<gene>
    <name evidence="2" type="ORF">NOX80_08130</name>
</gene>
<proteinExistence type="predicted"/>
<evidence type="ECO:0000259" key="1">
    <source>
        <dbReference type="PROSITE" id="PS51725"/>
    </source>
</evidence>
<dbReference type="InterPro" id="IPR050744">
    <property type="entry name" value="AI-2_Isomerase_LsrG"/>
</dbReference>
<dbReference type="Pfam" id="PF03992">
    <property type="entry name" value="ABM"/>
    <property type="match status" value="1"/>
</dbReference>
<dbReference type="RefSeq" id="WP_256552789.1">
    <property type="nucleotide sequence ID" value="NZ_CP101751.1"/>
</dbReference>
<dbReference type="Proteomes" id="UP001059844">
    <property type="component" value="Chromosome"/>
</dbReference>
<dbReference type="SUPFAM" id="SSF54909">
    <property type="entry name" value="Dimeric alpha+beta barrel"/>
    <property type="match status" value="1"/>
</dbReference>
<name>A0ABY5IWD4_9FLAO</name>
<keyword evidence="3" id="KW-1185">Reference proteome</keyword>
<keyword evidence="2" id="KW-0560">Oxidoreductase</keyword>
<sequence length="93" mass="10959">MITIVATLRAKEQYREAVLEALQELVNASLQEEGCREYRLHTSIANPLEFLFYESWESKEAIDKHTQTTHFLNFQQKAAEWLDKSEINLYKPI</sequence>
<evidence type="ECO:0000313" key="2">
    <source>
        <dbReference type="EMBL" id="UUC47153.1"/>
    </source>
</evidence>
<accession>A0ABY5IWD4</accession>
<dbReference type="PANTHER" id="PTHR33336:SF15">
    <property type="entry name" value="ABM DOMAIN-CONTAINING PROTEIN"/>
    <property type="match status" value="1"/>
</dbReference>
<dbReference type="PANTHER" id="PTHR33336">
    <property type="entry name" value="QUINOL MONOOXYGENASE YGIN-RELATED"/>
    <property type="match status" value="1"/>
</dbReference>
<dbReference type="EMBL" id="CP101751">
    <property type="protein sequence ID" value="UUC47153.1"/>
    <property type="molecule type" value="Genomic_DNA"/>
</dbReference>
<organism evidence="2 3">
    <name type="scientific">Flavobacterium cerinum</name>
    <dbReference type="NCBI Taxonomy" id="2502784"/>
    <lineage>
        <taxon>Bacteria</taxon>
        <taxon>Pseudomonadati</taxon>
        <taxon>Bacteroidota</taxon>
        <taxon>Flavobacteriia</taxon>
        <taxon>Flavobacteriales</taxon>
        <taxon>Flavobacteriaceae</taxon>
        <taxon>Flavobacterium</taxon>
    </lineage>
</organism>
<protein>
    <submittedName>
        <fullName evidence="2">Antibiotic biosynthesis monooxygenase</fullName>
    </submittedName>
</protein>
<feature type="domain" description="ABM" evidence="1">
    <location>
        <begin position="2"/>
        <end position="90"/>
    </location>
</feature>
<dbReference type="InterPro" id="IPR011008">
    <property type="entry name" value="Dimeric_a/b-barrel"/>
</dbReference>
<evidence type="ECO:0000313" key="3">
    <source>
        <dbReference type="Proteomes" id="UP001059844"/>
    </source>
</evidence>